<dbReference type="EMBL" id="JAHHUM010003030">
    <property type="protein sequence ID" value="KAK5598649.1"/>
    <property type="molecule type" value="Genomic_DNA"/>
</dbReference>
<organism evidence="1 2">
    <name type="scientific">Crenichthys baileyi</name>
    <name type="common">White River springfish</name>
    <dbReference type="NCBI Taxonomy" id="28760"/>
    <lineage>
        <taxon>Eukaryota</taxon>
        <taxon>Metazoa</taxon>
        <taxon>Chordata</taxon>
        <taxon>Craniata</taxon>
        <taxon>Vertebrata</taxon>
        <taxon>Euteleostomi</taxon>
        <taxon>Actinopterygii</taxon>
        <taxon>Neopterygii</taxon>
        <taxon>Teleostei</taxon>
        <taxon>Neoteleostei</taxon>
        <taxon>Acanthomorphata</taxon>
        <taxon>Ovalentaria</taxon>
        <taxon>Atherinomorphae</taxon>
        <taxon>Cyprinodontiformes</taxon>
        <taxon>Goodeidae</taxon>
        <taxon>Crenichthys</taxon>
    </lineage>
</organism>
<proteinExistence type="predicted"/>
<name>A0AAV9QN08_9TELE</name>
<evidence type="ECO:0000313" key="2">
    <source>
        <dbReference type="Proteomes" id="UP001311232"/>
    </source>
</evidence>
<evidence type="ECO:0000313" key="1">
    <source>
        <dbReference type="EMBL" id="KAK5598649.1"/>
    </source>
</evidence>
<sequence length="121" mass="12669">MAGSARLPVGPVGSPLQLPGASALWLLGGSPGTLPCSSLGGLAVVLLGFLCSGGSLDVYDLDLLRICPGSRGEEFLPGPGLPEFQFQAFKPPEFLLSHCRPPDKPLHGFSCLRRQPPDHPL</sequence>
<dbReference type="Proteomes" id="UP001311232">
    <property type="component" value="Unassembled WGS sequence"/>
</dbReference>
<gene>
    <name evidence="1" type="ORF">CRENBAI_006618</name>
</gene>
<dbReference type="AlphaFoldDB" id="A0AAV9QN08"/>
<comment type="caution">
    <text evidence="1">The sequence shown here is derived from an EMBL/GenBank/DDBJ whole genome shotgun (WGS) entry which is preliminary data.</text>
</comment>
<keyword evidence="2" id="KW-1185">Reference proteome</keyword>
<reference evidence="1 2" key="1">
    <citation type="submission" date="2021-06" db="EMBL/GenBank/DDBJ databases">
        <authorList>
            <person name="Palmer J.M."/>
        </authorList>
    </citation>
    <scope>NUCLEOTIDE SEQUENCE [LARGE SCALE GENOMIC DNA]</scope>
    <source>
        <strain evidence="1 2">MEX-2019</strain>
        <tissue evidence="1">Muscle</tissue>
    </source>
</reference>
<accession>A0AAV9QN08</accession>
<protein>
    <submittedName>
        <fullName evidence="1">Uncharacterized protein</fullName>
    </submittedName>
</protein>